<sequence>MKWLRDGDLNTKFFHMLATMRISFKKLDMLVNEEAVEVKDQASMCEVANNYFKNLFVVRNTMQEPVHSLIQPSISTDDNEKLITPITKEELHEDIIHMHPDKSSEPGGFNPTFYQKIWNMCGEDIFVAITHWMNIGFFLRDILTEVTNLMELLKVYVEVSIQEINMTKSEVFFSHNISIPAQEDLAHIMGVCRVLGPRTY</sequence>
<evidence type="ECO:0000313" key="2">
    <source>
        <dbReference type="Proteomes" id="UP001058974"/>
    </source>
</evidence>
<comment type="caution">
    <text evidence="1">The sequence shown here is derived from an EMBL/GenBank/DDBJ whole genome shotgun (WGS) entry which is preliminary data.</text>
</comment>
<accession>A0A9D5GWS8</accession>
<dbReference type="Proteomes" id="UP001058974">
    <property type="component" value="Chromosome 1"/>
</dbReference>
<organism evidence="1 2">
    <name type="scientific">Pisum sativum</name>
    <name type="common">Garden pea</name>
    <name type="synonym">Lathyrus oleraceus</name>
    <dbReference type="NCBI Taxonomy" id="3888"/>
    <lineage>
        <taxon>Eukaryota</taxon>
        <taxon>Viridiplantae</taxon>
        <taxon>Streptophyta</taxon>
        <taxon>Embryophyta</taxon>
        <taxon>Tracheophyta</taxon>
        <taxon>Spermatophyta</taxon>
        <taxon>Magnoliopsida</taxon>
        <taxon>eudicotyledons</taxon>
        <taxon>Gunneridae</taxon>
        <taxon>Pentapetalae</taxon>
        <taxon>rosids</taxon>
        <taxon>fabids</taxon>
        <taxon>Fabales</taxon>
        <taxon>Fabaceae</taxon>
        <taxon>Papilionoideae</taxon>
        <taxon>50 kb inversion clade</taxon>
        <taxon>NPAAA clade</taxon>
        <taxon>Hologalegina</taxon>
        <taxon>IRL clade</taxon>
        <taxon>Fabeae</taxon>
        <taxon>Lathyrus</taxon>
    </lineage>
</organism>
<gene>
    <name evidence="1" type="ORF">KIW84_012760</name>
</gene>
<protein>
    <submittedName>
        <fullName evidence="1">Uncharacterized protein</fullName>
    </submittedName>
</protein>
<reference evidence="1 2" key="1">
    <citation type="journal article" date="2022" name="Nat. Genet.">
        <title>Improved pea reference genome and pan-genome highlight genomic features and evolutionary characteristics.</title>
        <authorList>
            <person name="Yang T."/>
            <person name="Liu R."/>
            <person name="Luo Y."/>
            <person name="Hu S."/>
            <person name="Wang D."/>
            <person name="Wang C."/>
            <person name="Pandey M.K."/>
            <person name="Ge S."/>
            <person name="Xu Q."/>
            <person name="Li N."/>
            <person name="Li G."/>
            <person name="Huang Y."/>
            <person name="Saxena R.K."/>
            <person name="Ji Y."/>
            <person name="Li M."/>
            <person name="Yan X."/>
            <person name="He Y."/>
            <person name="Liu Y."/>
            <person name="Wang X."/>
            <person name="Xiang C."/>
            <person name="Varshney R.K."/>
            <person name="Ding H."/>
            <person name="Gao S."/>
            <person name="Zong X."/>
        </authorList>
    </citation>
    <scope>NUCLEOTIDE SEQUENCE [LARGE SCALE GENOMIC DNA]</scope>
    <source>
        <strain evidence="1 2">cv. Zhongwan 6</strain>
    </source>
</reference>
<keyword evidence="2" id="KW-1185">Reference proteome</keyword>
<dbReference type="AlphaFoldDB" id="A0A9D5GWS8"/>
<dbReference type="Gramene" id="Psat01G0276000-T1">
    <property type="protein sequence ID" value="KAI5444256.1"/>
    <property type="gene ID" value="KIW84_012760"/>
</dbReference>
<proteinExistence type="predicted"/>
<dbReference type="EMBL" id="JAMSHJ010000001">
    <property type="protein sequence ID" value="KAI5444256.1"/>
    <property type="molecule type" value="Genomic_DNA"/>
</dbReference>
<name>A0A9D5GWS8_PEA</name>
<evidence type="ECO:0000313" key="1">
    <source>
        <dbReference type="EMBL" id="KAI5444256.1"/>
    </source>
</evidence>